<dbReference type="InterPro" id="IPR008875">
    <property type="entry name" value="TraX"/>
</dbReference>
<feature type="transmembrane region" description="Helical" evidence="1">
    <location>
        <begin position="75"/>
        <end position="94"/>
    </location>
</feature>
<evidence type="ECO:0000256" key="1">
    <source>
        <dbReference type="SAM" id="Phobius"/>
    </source>
</evidence>
<feature type="transmembrane region" description="Helical" evidence="1">
    <location>
        <begin position="207"/>
        <end position="227"/>
    </location>
</feature>
<feature type="transmembrane region" description="Helical" evidence="1">
    <location>
        <begin position="42"/>
        <end position="63"/>
    </location>
</feature>
<name>A0ABT3KUF8_9BURK</name>
<sequence length="235" mass="25586">MAAAPPRLVVADGTCEGLKWLALALMTGDHVNKYLFNATLPVLFEAGRLALPIFVFVLACNLARPGDVPGRYRRSMLRLGVFGALATLPFMALGGLYAGFWPLNVMFMLLVLTATACLLERTGALPWVGAGAVFVLGGSLVEYCWPAVALGLAVWSYAKRPTWTAAALALLACAALRVFNGNLWAMAALPLLALATRVDLRLPRLRWAFYAYYPLHLAVLWMIRIPMGRAGYLFL</sequence>
<dbReference type="EMBL" id="QZCW01000002">
    <property type="protein sequence ID" value="MCW5321910.1"/>
    <property type="molecule type" value="Genomic_DNA"/>
</dbReference>
<evidence type="ECO:0000313" key="3">
    <source>
        <dbReference type="Proteomes" id="UP001208935"/>
    </source>
</evidence>
<gene>
    <name evidence="2" type="ORF">D5039_12315</name>
</gene>
<dbReference type="Pfam" id="PF05857">
    <property type="entry name" value="TraX"/>
    <property type="match status" value="1"/>
</dbReference>
<feature type="transmembrane region" description="Helical" evidence="1">
    <location>
        <begin position="131"/>
        <end position="157"/>
    </location>
</feature>
<feature type="transmembrane region" description="Helical" evidence="1">
    <location>
        <begin position="163"/>
        <end position="195"/>
    </location>
</feature>
<protein>
    <submittedName>
        <fullName evidence="2">Conjugal transfer protein TraX</fullName>
    </submittedName>
</protein>
<accession>A0ABT3KUF8</accession>
<keyword evidence="1" id="KW-0812">Transmembrane</keyword>
<dbReference type="Proteomes" id="UP001208935">
    <property type="component" value="Unassembled WGS sequence"/>
</dbReference>
<comment type="caution">
    <text evidence="2">The sequence shown here is derived from an EMBL/GenBank/DDBJ whole genome shotgun (WGS) entry which is preliminary data.</text>
</comment>
<keyword evidence="1" id="KW-1133">Transmembrane helix</keyword>
<proteinExistence type="predicted"/>
<reference evidence="3" key="1">
    <citation type="submission" date="2023-07" db="EMBL/GenBank/DDBJ databases">
        <title>Verminephrobacter genomes.</title>
        <authorList>
            <person name="Lund M.B."/>
        </authorList>
    </citation>
    <scope>NUCLEOTIDE SEQUENCE [LARGE SCALE GENOMIC DNA]</scope>
    <source>
        <strain evidence="3">AtM5-05</strain>
    </source>
</reference>
<keyword evidence="3" id="KW-1185">Reference proteome</keyword>
<organism evidence="2 3">
    <name type="scientific">Verminephrobacter aporrectodeae subsp. tuberculatae</name>
    <dbReference type="NCBI Taxonomy" id="1110392"/>
    <lineage>
        <taxon>Bacteria</taxon>
        <taxon>Pseudomonadati</taxon>
        <taxon>Pseudomonadota</taxon>
        <taxon>Betaproteobacteria</taxon>
        <taxon>Burkholderiales</taxon>
        <taxon>Comamonadaceae</taxon>
        <taxon>Verminephrobacter</taxon>
    </lineage>
</organism>
<keyword evidence="1" id="KW-0472">Membrane</keyword>
<evidence type="ECO:0000313" key="2">
    <source>
        <dbReference type="EMBL" id="MCW5321910.1"/>
    </source>
</evidence>